<dbReference type="InterPro" id="IPR009050">
    <property type="entry name" value="Globin-like_sf"/>
</dbReference>
<keyword evidence="6" id="KW-1185">Reference proteome</keyword>
<dbReference type="Gene3D" id="1.10.490.10">
    <property type="entry name" value="Globins"/>
    <property type="match status" value="1"/>
</dbReference>
<evidence type="ECO:0000313" key="6">
    <source>
        <dbReference type="Proteomes" id="UP000193307"/>
    </source>
</evidence>
<evidence type="ECO:0000313" key="5">
    <source>
        <dbReference type="EMBL" id="SLN16874.1"/>
    </source>
</evidence>
<dbReference type="GO" id="GO:0046872">
    <property type="term" value="F:metal ion binding"/>
    <property type="evidence" value="ECO:0007669"/>
    <property type="project" value="UniProtKB-KW"/>
</dbReference>
<keyword evidence="2" id="KW-0349">Heme</keyword>
<dbReference type="STRING" id="658057.SAMN04488032_101259"/>
<evidence type="ECO:0000256" key="2">
    <source>
        <dbReference type="ARBA" id="ARBA00022617"/>
    </source>
</evidence>
<dbReference type="InterPro" id="IPR012292">
    <property type="entry name" value="Globin/Proto"/>
</dbReference>
<evidence type="ECO:0000256" key="4">
    <source>
        <dbReference type="ARBA" id="ARBA00023004"/>
    </source>
</evidence>
<dbReference type="RefSeq" id="WP_085847290.1">
    <property type="nucleotide sequence ID" value="NZ_FNZV01000001.1"/>
</dbReference>
<dbReference type="Pfam" id="PF01152">
    <property type="entry name" value="Bac_globin"/>
    <property type="match status" value="1"/>
</dbReference>
<dbReference type="SUPFAM" id="SSF46458">
    <property type="entry name" value="Globin-like"/>
    <property type="match status" value="1"/>
</dbReference>
<dbReference type="GO" id="GO:0019825">
    <property type="term" value="F:oxygen binding"/>
    <property type="evidence" value="ECO:0007669"/>
    <property type="project" value="InterPro"/>
</dbReference>
<dbReference type="AlphaFoldDB" id="A0A1Y5RGF7"/>
<dbReference type="GO" id="GO:0020037">
    <property type="term" value="F:heme binding"/>
    <property type="evidence" value="ECO:0007669"/>
    <property type="project" value="InterPro"/>
</dbReference>
<proteinExistence type="predicted"/>
<protein>
    <submittedName>
        <fullName evidence="5">Group 3 truncated hemoglobin ctb</fullName>
    </submittedName>
</protein>
<dbReference type="Proteomes" id="UP000193307">
    <property type="component" value="Unassembled WGS sequence"/>
</dbReference>
<organism evidence="5 6">
    <name type="scientific">Pacificibacter marinus</name>
    <dbReference type="NCBI Taxonomy" id="658057"/>
    <lineage>
        <taxon>Bacteria</taxon>
        <taxon>Pseudomonadati</taxon>
        <taxon>Pseudomonadota</taxon>
        <taxon>Alphaproteobacteria</taxon>
        <taxon>Rhodobacterales</taxon>
        <taxon>Roseobacteraceae</taxon>
        <taxon>Pacificibacter</taxon>
    </lineage>
</organism>
<accession>A0A1Y5RGF7</accession>
<reference evidence="5 6" key="1">
    <citation type="submission" date="2017-03" db="EMBL/GenBank/DDBJ databases">
        <authorList>
            <person name="Afonso C.L."/>
            <person name="Miller P.J."/>
            <person name="Scott M.A."/>
            <person name="Spackman E."/>
            <person name="Goraichik I."/>
            <person name="Dimitrov K.M."/>
            <person name="Suarez D.L."/>
            <person name="Swayne D.E."/>
        </authorList>
    </citation>
    <scope>NUCLEOTIDE SEQUENCE [LARGE SCALE GENOMIC DNA]</scope>
    <source>
        <strain evidence="5 6">CECT 7971</strain>
    </source>
</reference>
<name>A0A1Y5RGF7_9RHOB</name>
<evidence type="ECO:0000256" key="3">
    <source>
        <dbReference type="ARBA" id="ARBA00022723"/>
    </source>
</evidence>
<keyword evidence="3" id="KW-0479">Metal-binding</keyword>
<keyword evidence="1" id="KW-0813">Transport</keyword>
<gene>
    <name evidence="5" type="primary">ctb</name>
    <name evidence="5" type="ORF">PAM7971_00391</name>
</gene>
<dbReference type="CDD" id="cd08916">
    <property type="entry name" value="TrHb3_P"/>
    <property type="match status" value="1"/>
</dbReference>
<dbReference type="EMBL" id="FWFW01000001">
    <property type="protein sequence ID" value="SLN16874.1"/>
    <property type="molecule type" value="Genomic_DNA"/>
</dbReference>
<dbReference type="InterPro" id="IPR001486">
    <property type="entry name" value="Hemoglobin_trunc"/>
</dbReference>
<dbReference type="OrthoDB" id="25954at2"/>
<evidence type="ECO:0000256" key="1">
    <source>
        <dbReference type="ARBA" id="ARBA00022448"/>
    </source>
</evidence>
<keyword evidence="4" id="KW-0408">Iron</keyword>
<sequence>MSVMLPKFPISPEHIELVVTRFYAKVRNHSELGPIFANHVHDWPPHEAKITRFWRNAIGIERNYDGNPQRAHMAAPDIQGHHFALWLGLFDETLQDSLAPETAAAWSALAHRIGRALKMSIDQRDAPKDAPPRLF</sequence>